<evidence type="ECO:0000256" key="1">
    <source>
        <dbReference type="SAM" id="Phobius"/>
    </source>
</evidence>
<comment type="caution">
    <text evidence="4">The sequence shown here is derived from an EMBL/GenBank/DDBJ whole genome shotgun (WGS) entry which is preliminary data.</text>
</comment>
<reference evidence="4 5" key="1">
    <citation type="submission" date="2013-08" db="EMBL/GenBank/DDBJ databases">
        <authorList>
            <person name="Weinstock G."/>
            <person name="Sodergren E."/>
            <person name="Wylie T."/>
            <person name="Fulton L."/>
            <person name="Fulton R."/>
            <person name="Fronick C."/>
            <person name="O'Laughlin M."/>
            <person name="Godfrey J."/>
            <person name="Miner T."/>
            <person name="Herter B."/>
            <person name="Appelbaum E."/>
            <person name="Cordes M."/>
            <person name="Lek S."/>
            <person name="Wollam A."/>
            <person name="Pepin K.H."/>
            <person name="Palsikar V.B."/>
            <person name="Mitreva M."/>
            <person name="Wilson R.K."/>
        </authorList>
    </citation>
    <scope>NUCLEOTIDE SEQUENCE [LARGE SCALE GENOMIC DNA]</scope>
    <source>
        <strain evidence="4 5">ATCC 700332</strain>
    </source>
</reference>
<feature type="transmembrane region" description="Helical" evidence="1">
    <location>
        <begin position="653"/>
        <end position="669"/>
    </location>
</feature>
<feature type="domain" description="ABC-type uncharacterised transport system" evidence="2">
    <location>
        <begin position="313"/>
        <end position="553"/>
    </location>
</feature>
<evidence type="ECO:0000259" key="2">
    <source>
        <dbReference type="Pfam" id="PF09822"/>
    </source>
</evidence>
<dbReference type="Pfam" id="PF23357">
    <property type="entry name" value="DUF7088"/>
    <property type="match status" value="1"/>
</dbReference>
<evidence type="ECO:0000313" key="4">
    <source>
        <dbReference type="EMBL" id="ERJ94387.1"/>
    </source>
</evidence>
<keyword evidence="1" id="KW-0472">Membrane</keyword>
<evidence type="ECO:0000313" key="5">
    <source>
        <dbReference type="Proteomes" id="UP000016649"/>
    </source>
</evidence>
<dbReference type="RefSeq" id="WP_021686760.1">
    <property type="nucleotide sequence ID" value="NZ_KI260561.1"/>
</dbReference>
<dbReference type="InterPro" id="IPR055396">
    <property type="entry name" value="DUF7088"/>
</dbReference>
<sequence length="689" mass="76168">MKNFLRYLKSPKSDFLLFIIALVLLNLVSARSFFRLDATAPKSYSLSQASKQVVKTLEQPLSVKVFFSSNLPSPYNGTATYVTDLLTEYSGAGNKYFSWERFDMDQSENQSLASAYRLSQAQIQEVKDNEVGFKSVWMGIVLTYADCIETIDGVTSSEGLEYKLTSKMVQMINAVNTLSGLKGQVSLTLYISPRLADFNIKGFSSIKSSVQNAFSSLNEKNEGRITYSEKEPAQSEIQALSEKYGLQTVGWTEKDGSEGKGVIGLVLEYGEAFRLVPLQMSNTLFGGYVITGLDDMEQSLSESLTALTARSADIGYVTGHGERGLYDAQNGAANFVAYSSDWYTFKELNLSEKDISPNISTLVINGPVEKFSDAELYKIDQFLLRGGNIALFLDPYIEKQDQTAMYYGMPPTYEKNETGLEKLLGAYGFELGEGYVMDTQCYVSNTANGKTNFYYAPLLYQSGMNKKHPISANLSYVLFLQSGAVKLLDGFENPERSITVLAKTSKEAWVQKDISVLNPSYIFPPAKTDMKEENLALIAEGSFKSAFDKPVETDTAMSDAGTPTGGTTAQKVHLTHSLQKGRFFFAGSSKITTGMLINDDSGSQAIAMFDRNAIDYLNGNEQLCAMRTKGLSLNALNKTTAAKAALAKIINQYGLPLFTVIAGFLVWHAKSRRKRKIRNHYLNAHTEDR</sequence>
<evidence type="ECO:0000259" key="3">
    <source>
        <dbReference type="Pfam" id="PF23357"/>
    </source>
</evidence>
<proteinExistence type="predicted"/>
<organism evidence="4 5">
    <name type="scientific">Treponema lecithinolyticum ATCC 700332</name>
    <dbReference type="NCBI Taxonomy" id="1321815"/>
    <lineage>
        <taxon>Bacteria</taxon>
        <taxon>Pseudomonadati</taxon>
        <taxon>Spirochaetota</taxon>
        <taxon>Spirochaetia</taxon>
        <taxon>Spirochaetales</taxon>
        <taxon>Treponemataceae</taxon>
        <taxon>Treponema</taxon>
    </lineage>
</organism>
<evidence type="ECO:0008006" key="6">
    <source>
        <dbReference type="Google" id="ProtNLM"/>
    </source>
</evidence>
<name>A0ABN0P1I1_TRELE</name>
<accession>A0ABN0P1I1</accession>
<dbReference type="EMBL" id="AWVH01000005">
    <property type="protein sequence ID" value="ERJ94387.1"/>
    <property type="molecule type" value="Genomic_DNA"/>
</dbReference>
<keyword evidence="1" id="KW-0812">Transmembrane</keyword>
<keyword evidence="1" id="KW-1133">Transmembrane helix</keyword>
<gene>
    <name evidence="4" type="ORF">HMPREF9193_00359</name>
</gene>
<feature type="domain" description="DUF7088" evidence="3">
    <location>
        <begin position="42"/>
        <end position="142"/>
    </location>
</feature>
<dbReference type="InterPro" id="IPR019196">
    <property type="entry name" value="ABC_transp_unknown"/>
</dbReference>
<dbReference type="Proteomes" id="UP000016649">
    <property type="component" value="Unassembled WGS sequence"/>
</dbReference>
<keyword evidence="5" id="KW-1185">Reference proteome</keyword>
<protein>
    <recommendedName>
        <fullName evidence="6">ABC-type uncharacterized transport system domain-containing protein</fullName>
    </recommendedName>
</protein>
<dbReference type="Pfam" id="PF09822">
    <property type="entry name" value="ABC_transp_aux"/>
    <property type="match status" value="1"/>
</dbReference>